<comment type="subcellular location">
    <subcellularLocation>
        <location evidence="2">Endomembrane system</location>
    </subcellularLocation>
    <subcellularLocation>
        <location evidence="1">Membrane</location>
        <topology evidence="1">Single-pass membrane protein</topology>
    </subcellularLocation>
</comment>
<name>A0A6H5FXU2_9HEMI</name>
<dbReference type="GO" id="GO:0012505">
    <property type="term" value="C:endomembrane system"/>
    <property type="evidence" value="ECO:0007669"/>
    <property type="project" value="UniProtKB-SubCell"/>
</dbReference>
<evidence type="ECO:0000256" key="5">
    <source>
        <dbReference type="ARBA" id="ARBA00022989"/>
    </source>
</evidence>
<dbReference type="InterPro" id="IPR023415">
    <property type="entry name" value="LDLR_class-A_CS"/>
</dbReference>
<dbReference type="Proteomes" id="UP000479000">
    <property type="component" value="Unassembled WGS sequence"/>
</dbReference>
<feature type="region of interest" description="Disordered" evidence="9">
    <location>
        <begin position="328"/>
        <end position="356"/>
    </location>
</feature>
<dbReference type="EMBL" id="CADCXU010001972">
    <property type="protein sequence ID" value="CAA9994400.1"/>
    <property type="molecule type" value="Genomic_DNA"/>
</dbReference>
<feature type="disulfide bond" evidence="8">
    <location>
        <begin position="240"/>
        <end position="252"/>
    </location>
</feature>
<protein>
    <submittedName>
        <fullName evidence="10">Uncharacterized protein</fullName>
    </submittedName>
</protein>
<evidence type="ECO:0000313" key="10">
    <source>
        <dbReference type="EMBL" id="CAA9994400.1"/>
    </source>
</evidence>
<dbReference type="GO" id="GO:0005886">
    <property type="term" value="C:plasma membrane"/>
    <property type="evidence" value="ECO:0007669"/>
    <property type="project" value="TreeGrafter"/>
</dbReference>
<evidence type="ECO:0000256" key="1">
    <source>
        <dbReference type="ARBA" id="ARBA00004167"/>
    </source>
</evidence>
<dbReference type="InterPro" id="IPR002172">
    <property type="entry name" value="LDrepeatLR_classA_rpt"/>
</dbReference>
<feature type="disulfide bond" evidence="8">
    <location>
        <begin position="247"/>
        <end position="265"/>
    </location>
</feature>
<evidence type="ECO:0000256" key="7">
    <source>
        <dbReference type="ARBA" id="ARBA00023157"/>
    </source>
</evidence>
<gene>
    <name evidence="10" type="ORF">NTEN_LOCUS1216</name>
</gene>
<keyword evidence="7 8" id="KW-1015">Disulfide bond</keyword>
<feature type="disulfide bond" evidence="8">
    <location>
        <begin position="148"/>
        <end position="160"/>
    </location>
</feature>
<dbReference type="PRINTS" id="PR00261">
    <property type="entry name" value="LDLRECEPTOR"/>
</dbReference>
<accession>A0A6H5FXU2</accession>
<feature type="disulfide bond" evidence="8">
    <location>
        <begin position="288"/>
        <end position="306"/>
    </location>
</feature>
<evidence type="ECO:0000313" key="11">
    <source>
        <dbReference type="Proteomes" id="UP000479000"/>
    </source>
</evidence>
<dbReference type="SMART" id="SM00192">
    <property type="entry name" value="LDLa"/>
    <property type="match status" value="4"/>
</dbReference>
<keyword evidence="3" id="KW-0812">Transmembrane</keyword>
<dbReference type="InterPro" id="IPR050685">
    <property type="entry name" value="LDLR"/>
</dbReference>
<dbReference type="PROSITE" id="PS01209">
    <property type="entry name" value="LDLRA_1"/>
    <property type="match status" value="2"/>
</dbReference>
<dbReference type="AlphaFoldDB" id="A0A6H5FXU2"/>
<feature type="disulfide bond" evidence="8">
    <location>
        <begin position="281"/>
        <end position="293"/>
    </location>
</feature>
<dbReference type="PANTHER" id="PTHR24270">
    <property type="entry name" value="LOW-DENSITY LIPOPROTEIN RECEPTOR-RELATED"/>
    <property type="match status" value="1"/>
</dbReference>
<evidence type="ECO:0000256" key="4">
    <source>
        <dbReference type="ARBA" id="ARBA00022737"/>
    </source>
</evidence>
<feature type="disulfide bond" evidence="8">
    <location>
        <begin position="155"/>
        <end position="173"/>
    </location>
</feature>
<dbReference type="PROSITE" id="PS50068">
    <property type="entry name" value="LDLRA_2"/>
    <property type="match status" value="4"/>
</dbReference>
<dbReference type="Gene3D" id="4.10.400.10">
    <property type="entry name" value="Low-density Lipoprotein Receptor"/>
    <property type="match status" value="4"/>
</dbReference>
<dbReference type="GO" id="GO:0016192">
    <property type="term" value="P:vesicle-mediated transport"/>
    <property type="evidence" value="ECO:0007669"/>
    <property type="project" value="UniProtKB-ARBA"/>
</dbReference>
<organism evidence="10 11">
    <name type="scientific">Nesidiocoris tenuis</name>
    <dbReference type="NCBI Taxonomy" id="355587"/>
    <lineage>
        <taxon>Eukaryota</taxon>
        <taxon>Metazoa</taxon>
        <taxon>Ecdysozoa</taxon>
        <taxon>Arthropoda</taxon>
        <taxon>Hexapoda</taxon>
        <taxon>Insecta</taxon>
        <taxon>Pterygota</taxon>
        <taxon>Neoptera</taxon>
        <taxon>Paraneoptera</taxon>
        <taxon>Hemiptera</taxon>
        <taxon>Heteroptera</taxon>
        <taxon>Panheteroptera</taxon>
        <taxon>Cimicomorpha</taxon>
        <taxon>Miridae</taxon>
        <taxon>Dicyphina</taxon>
        <taxon>Nesidiocoris</taxon>
    </lineage>
</organism>
<dbReference type="Pfam" id="PF00057">
    <property type="entry name" value="Ldl_recept_a"/>
    <property type="match status" value="4"/>
</dbReference>
<evidence type="ECO:0000256" key="9">
    <source>
        <dbReference type="SAM" id="MobiDB-lite"/>
    </source>
</evidence>
<evidence type="ECO:0000256" key="3">
    <source>
        <dbReference type="ARBA" id="ARBA00022692"/>
    </source>
</evidence>
<dbReference type="SUPFAM" id="SSF57424">
    <property type="entry name" value="LDL receptor-like module"/>
    <property type="match status" value="4"/>
</dbReference>
<comment type="caution">
    <text evidence="8">Lacks conserved residue(s) required for the propagation of feature annotation.</text>
</comment>
<evidence type="ECO:0000256" key="2">
    <source>
        <dbReference type="ARBA" id="ARBA00004308"/>
    </source>
</evidence>
<feature type="disulfide bond" evidence="8">
    <location>
        <begin position="198"/>
        <end position="216"/>
    </location>
</feature>
<dbReference type="OrthoDB" id="2019384at2759"/>
<keyword evidence="11" id="KW-1185">Reference proteome</keyword>
<sequence length="356" mass="38918">MPLGKVKRLVEEFRPHPDSVFALVSPMRGDDDTDVWVTMGAEEEHHVATLNFVSETQGKRALKITEGQKQQKCPESVPKAGTVLEVLLLNTTNCSLSLAVSDLGHAGTDFTYLENSHPLFTTVHTSDSGAAEDSLISLLIRRTRQSECTRNEFTCSNGQCVGSYQVCDGAKDCHDGTDETQAVCSKVGLTCPPFAFRCAYGACVDKSSTCNGRQDCADNSDELLPECLTNIKKPARSSKCKKNEFACYSGQCINEFSVCDGVRDCRDGSDETITQCVNIRCPSFSFQCAYGACIDLEKKCNGVKDCSDGSDEDEELCEYSTNIVSGNVPEVRPTSRTTTTVKPSRRPATRPRLLFK</sequence>
<dbReference type="InterPro" id="IPR036055">
    <property type="entry name" value="LDL_receptor-like_sf"/>
</dbReference>
<feature type="compositionally biased region" description="Basic residues" evidence="9">
    <location>
        <begin position="343"/>
        <end position="356"/>
    </location>
</feature>
<feature type="disulfide bond" evidence="8">
    <location>
        <begin position="191"/>
        <end position="203"/>
    </location>
</feature>
<keyword evidence="4" id="KW-0677">Repeat</keyword>
<evidence type="ECO:0000256" key="8">
    <source>
        <dbReference type="PROSITE-ProRule" id="PRU00124"/>
    </source>
</evidence>
<keyword evidence="5" id="KW-1133">Transmembrane helix</keyword>
<evidence type="ECO:0000256" key="6">
    <source>
        <dbReference type="ARBA" id="ARBA00023136"/>
    </source>
</evidence>
<keyword evidence="6" id="KW-0472">Membrane</keyword>
<reference evidence="10 11" key="1">
    <citation type="submission" date="2020-02" db="EMBL/GenBank/DDBJ databases">
        <authorList>
            <person name="Ferguson B K."/>
        </authorList>
    </citation>
    <scope>NUCLEOTIDE SEQUENCE [LARGE SCALE GENOMIC DNA]</scope>
</reference>
<proteinExistence type="predicted"/>
<dbReference type="CDD" id="cd00112">
    <property type="entry name" value="LDLa"/>
    <property type="match status" value="4"/>
</dbReference>